<feature type="transmembrane region" description="Helical" evidence="6">
    <location>
        <begin position="87"/>
        <end position="109"/>
    </location>
</feature>
<comment type="subcellular location">
    <subcellularLocation>
        <location evidence="1">Membrane</location>
    </subcellularLocation>
</comment>
<dbReference type="KEGG" id="haer:DU502_14005"/>
<keyword evidence="3 6" id="KW-0812">Transmembrane</keyword>
<keyword evidence="5 6" id="KW-0472">Membrane</keyword>
<evidence type="ECO:0000313" key="8">
    <source>
        <dbReference type="EMBL" id="RMB18125.1"/>
    </source>
</evidence>
<sequence length="112" mass="11505">MDGVLIALQLGIDPQQLGLEFGSGAVIGGIIGFAAKKVAKIIAIIIGLELALFKFLESRDILTVDWAALSAGILKTGESAAAGPPSWMSTILSTLSVSVGFTGGFLLGFRRG</sequence>
<dbReference type="InterPro" id="IPR007014">
    <property type="entry name" value="FUN14"/>
</dbReference>
<evidence type="ECO:0000256" key="4">
    <source>
        <dbReference type="ARBA" id="ARBA00022989"/>
    </source>
</evidence>
<dbReference type="Proteomes" id="UP000282007">
    <property type="component" value="Chromosome"/>
</dbReference>
<accession>A0A3M0D9U9</accession>
<evidence type="ECO:0000313" key="10">
    <source>
        <dbReference type="Proteomes" id="UP000282007"/>
    </source>
</evidence>
<gene>
    <name evidence="8" type="ORF">ATH50_1573</name>
    <name evidence="7" type="ORF">DU502_14005</name>
</gene>
<comment type="similarity">
    <text evidence="2">Belongs to the FUN14 family.</text>
</comment>
<dbReference type="Proteomes" id="UP000277326">
    <property type="component" value="Unassembled WGS sequence"/>
</dbReference>
<dbReference type="EMBL" id="CP034145">
    <property type="protein sequence ID" value="AZH26411.1"/>
    <property type="molecule type" value="Genomic_DNA"/>
</dbReference>
<reference evidence="8 9" key="1">
    <citation type="journal article" date="2015" name="Stand. Genomic Sci.">
        <title>Genomic Encyclopedia of Bacterial and Archaeal Type Strains, Phase III: the genomes of soil and plant-associated and newly described type strains.</title>
        <authorList>
            <person name="Whitman W.B."/>
            <person name="Woyke T."/>
            <person name="Klenk H.P."/>
            <person name="Zhou Y."/>
            <person name="Lilburn T.G."/>
            <person name="Beck B.J."/>
            <person name="De Vos P."/>
            <person name="Vandamme P."/>
            <person name="Eisen J.A."/>
            <person name="Garrity G."/>
            <person name="Hugenholtz P."/>
            <person name="Kyrpides N.C."/>
        </authorList>
    </citation>
    <scope>NUCLEOTIDE SEQUENCE [LARGE SCALE GENOMIC DNA]</scope>
    <source>
        <strain evidence="8 9">CGMCC 1.10124</strain>
    </source>
</reference>
<evidence type="ECO:0000313" key="9">
    <source>
        <dbReference type="Proteomes" id="UP000277326"/>
    </source>
</evidence>
<name>A0A3M0D9U9_9EURY</name>
<keyword evidence="10" id="KW-1185">Reference proteome</keyword>
<dbReference type="RefSeq" id="WP_121920229.1">
    <property type="nucleotide sequence ID" value="NZ_CP034145.1"/>
</dbReference>
<dbReference type="GO" id="GO:0016020">
    <property type="term" value="C:membrane"/>
    <property type="evidence" value="ECO:0007669"/>
    <property type="project" value="UniProtKB-SubCell"/>
</dbReference>
<keyword evidence="4 6" id="KW-1133">Transmembrane helix</keyword>
<evidence type="ECO:0000256" key="3">
    <source>
        <dbReference type="ARBA" id="ARBA00022692"/>
    </source>
</evidence>
<dbReference type="PANTHER" id="PTHR21346">
    <property type="entry name" value="FUN14 DOMAIN CONTAINING"/>
    <property type="match status" value="1"/>
</dbReference>
<evidence type="ECO:0000256" key="2">
    <source>
        <dbReference type="ARBA" id="ARBA00009160"/>
    </source>
</evidence>
<evidence type="ECO:0000256" key="5">
    <source>
        <dbReference type="ARBA" id="ARBA00023136"/>
    </source>
</evidence>
<dbReference type="Pfam" id="PF04930">
    <property type="entry name" value="FUN14"/>
    <property type="match status" value="1"/>
</dbReference>
<evidence type="ECO:0000256" key="1">
    <source>
        <dbReference type="ARBA" id="ARBA00004370"/>
    </source>
</evidence>
<reference evidence="7 10" key="2">
    <citation type="submission" date="2018-07" db="EMBL/GenBank/DDBJ databases">
        <title>Genome sequences of Haloplanus aerogenes JCM 16430T.</title>
        <authorList>
            <person name="Kim Y.B."/>
            <person name="Roh S.W."/>
        </authorList>
    </citation>
    <scope>NUCLEOTIDE SEQUENCE [LARGE SCALE GENOMIC DNA]</scope>
    <source>
        <strain evidence="7 10">JCM 16430</strain>
    </source>
</reference>
<evidence type="ECO:0000313" key="7">
    <source>
        <dbReference type="EMBL" id="AZH26411.1"/>
    </source>
</evidence>
<dbReference type="AlphaFoldDB" id="A0A3M0D9U9"/>
<evidence type="ECO:0000256" key="6">
    <source>
        <dbReference type="SAM" id="Phobius"/>
    </source>
</evidence>
<dbReference type="GeneID" id="38472421"/>
<dbReference type="OrthoDB" id="168550at2157"/>
<proteinExistence type="inferred from homology"/>
<dbReference type="EMBL" id="REFS01000003">
    <property type="protein sequence ID" value="RMB18125.1"/>
    <property type="molecule type" value="Genomic_DNA"/>
</dbReference>
<organism evidence="8 9">
    <name type="scientific">Haloplanus aerogenes</name>
    <dbReference type="NCBI Taxonomy" id="660522"/>
    <lineage>
        <taxon>Archaea</taxon>
        <taxon>Methanobacteriati</taxon>
        <taxon>Methanobacteriota</taxon>
        <taxon>Stenosarchaea group</taxon>
        <taxon>Halobacteria</taxon>
        <taxon>Halobacteriales</taxon>
        <taxon>Haloferacaceae</taxon>
        <taxon>Haloplanus</taxon>
    </lineage>
</organism>
<protein>
    <submittedName>
        <fullName evidence="8">Putative membrane protein (Fun14 family)</fullName>
    </submittedName>
</protein>
<dbReference type="PANTHER" id="PTHR21346:SF10">
    <property type="entry name" value="TRANSMEMBRANE PROTEIN"/>
    <property type="match status" value="1"/>
</dbReference>
<reference evidence="8" key="3">
    <citation type="submission" date="2018-10" db="EMBL/GenBank/DDBJ databases">
        <authorList>
            <person name="Whitman W."/>
            <person name="Huntemann M."/>
            <person name="Clum A."/>
            <person name="Pillay M."/>
            <person name="Palaniappan K."/>
            <person name="Varghese N."/>
            <person name="Mikhailova N."/>
            <person name="Stamatis D."/>
            <person name="Reddy T."/>
            <person name="Daum C."/>
            <person name="Shapiro N."/>
            <person name="Ivanova N."/>
            <person name="Kyrpides N."/>
            <person name="Woyke T."/>
        </authorList>
    </citation>
    <scope>NUCLEOTIDE SEQUENCE</scope>
    <source>
        <strain evidence="8">CGMCC 1.10124</strain>
    </source>
</reference>